<dbReference type="EMBL" id="MHRK01000008">
    <property type="protein sequence ID" value="OHA24603.1"/>
    <property type="molecule type" value="Genomic_DNA"/>
</dbReference>
<proteinExistence type="inferred from homology"/>
<feature type="domain" description="Polysaccharide biosynthesis protein CapD-like" evidence="2">
    <location>
        <begin position="11"/>
        <end position="281"/>
    </location>
</feature>
<comment type="caution">
    <text evidence="3">The sequence shown here is derived from an EMBL/GenBank/DDBJ whole genome shotgun (WGS) entry which is preliminary data.</text>
</comment>
<organism evidence="3 4">
    <name type="scientific">Candidatus Taylorbacteria bacterium RIFCSPHIGHO2_02_FULL_43_32b</name>
    <dbReference type="NCBI Taxonomy" id="1802306"/>
    <lineage>
        <taxon>Bacteria</taxon>
        <taxon>Candidatus Tayloriibacteriota</taxon>
    </lineage>
</organism>
<sequence>MKLDFLKNKTILITGGTGSFGRNFAKFLLNNAPIKKLIILSRDEFKQMQLGEEVGRDPRVRFFLGDVRDKERLMRAFHNVNIVVHAAALKQVPTLEYNPFEAIKTNILGSENICEVAVDCGVEKAILISTDKAAEPSNLYGATKLCAEKLFVSSNVYGGNQTKFSVVRYGNVMGSRGSIIEKVLKMPGLKTVTITHEEMTRFWINLEQSFELVLFGLQNMEGGEVFIPKVPSMKITDMFDVLVPNAEKQIIGVRPGEKIHETLLTREESRHAVELEKHYVILPEDNELFDINRRFKKIIKAGKKLPKGFTFSSNTNGSWFTKDQFKKVVDRFQKTFFMK</sequence>
<comment type="similarity">
    <text evidence="1">Belongs to the polysaccharide synthase family.</text>
</comment>
<accession>A0A1G2ML61</accession>
<dbReference type="InterPro" id="IPR003869">
    <property type="entry name" value="Polysac_CapD-like"/>
</dbReference>
<dbReference type="InterPro" id="IPR036291">
    <property type="entry name" value="NAD(P)-bd_dom_sf"/>
</dbReference>
<dbReference type="AlphaFoldDB" id="A0A1G2ML61"/>
<reference evidence="3 4" key="1">
    <citation type="journal article" date="2016" name="Nat. Commun.">
        <title>Thousands of microbial genomes shed light on interconnected biogeochemical processes in an aquifer system.</title>
        <authorList>
            <person name="Anantharaman K."/>
            <person name="Brown C.T."/>
            <person name="Hug L.A."/>
            <person name="Sharon I."/>
            <person name="Castelle C.J."/>
            <person name="Probst A.J."/>
            <person name="Thomas B.C."/>
            <person name="Singh A."/>
            <person name="Wilkins M.J."/>
            <person name="Karaoz U."/>
            <person name="Brodie E.L."/>
            <person name="Williams K.H."/>
            <person name="Hubbard S.S."/>
            <person name="Banfield J.F."/>
        </authorList>
    </citation>
    <scope>NUCLEOTIDE SEQUENCE [LARGE SCALE GENOMIC DNA]</scope>
</reference>
<gene>
    <name evidence="3" type="ORF">A3C72_01755</name>
</gene>
<dbReference type="CDD" id="cd05237">
    <property type="entry name" value="UDP_invert_4-6DH_SDR_e"/>
    <property type="match status" value="1"/>
</dbReference>
<dbReference type="Gene3D" id="3.40.50.720">
    <property type="entry name" value="NAD(P)-binding Rossmann-like Domain"/>
    <property type="match status" value="1"/>
</dbReference>
<name>A0A1G2ML61_9BACT</name>
<dbReference type="NCBIfam" id="TIGR03589">
    <property type="entry name" value="PseB"/>
    <property type="match status" value="1"/>
</dbReference>
<evidence type="ECO:0000313" key="3">
    <source>
        <dbReference type="EMBL" id="OHA24603.1"/>
    </source>
</evidence>
<dbReference type="InterPro" id="IPR051203">
    <property type="entry name" value="Polysaccharide_Synthase-Rel"/>
</dbReference>
<dbReference type="PANTHER" id="PTHR43318:SF2">
    <property type="entry name" value="UDP-N-ACETYLGLUCOSAMINE 4,6-DEHYDRATASE (INVERTING)"/>
    <property type="match status" value="1"/>
</dbReference>
<dbReference type="STRING" id="1802306.A3C72_01755"/>
<evidence type="ECO:0000259" key="2">
    <source>
        <dbReference type="Pfam" id="PF02719"/>
    </source>
</evidence>
<evidence type="ECO:0000256" key="1">
    <source>
        <dbReference type="ARBA" id="ARBA00007430"/>
    </source>
</evidence>
<dbReference type="Proteomes" id="UP000177130">
    <property type="component" value="Unassembled WGS sequence"/>
</dbReference>
<evidence type="ECO:0000313" key="4">
    <source>
        <dbReference type="Proteomes" id="UP000177130"/>
    </source>
</evidence>
<dbReference type="InterPro" id="IPR020025">
    <property type="entry name" value="PseB"/>
</dbReference>
<dbReference type="SUPFAM" id="SSF51735">
    <property type="entry name" value="NAD(P)-binding Rossmann-fold domains"/>
    <property type="match status" value="1"/>
</dbReference>
<dbReference type="PANTHER" id="PTHR43318">
    <property type="entry name" value="UDP-N-ACETYLGLUCOSAMINE 4,6-DEHYDRATASE"/>
    <property type="match status" value="1"/>
</dbReference>
<protein>
    <submittedName>
        <fullName evidence="3">UDP-N-acetylglucosamine 4,6-dehydratase (Inverting)</fullName>
    </submittedName>
</protein>
<dbReference type="Pfam" id="PF02719">
    <property type="entry name" value="Polysacc_synt_2"/>
    <property type="match status" value="1"/>
</dbReference>